<sequence>KLAKEVILLAPCSPHLQPHVEHHGGDDVEVGEVDAELPGQVEEDEEGPGQPLAEHPVGPGRGRLGEPGSQGGQNRRHIPPARGPAAPPGPRSRPLPAPGGGCRQRGGALRRDDVRTCVIPTPHGGRARRPSPSPLPAAHD</sequence>
<feature type="compositionally biased region" description="Pro residues" evidence="1">
    <location>
        <begin position="81"/>
        <end position="97"/>
    </location>
</feature>
<reference evidence="2" key="1">
    <citation type="submission" date="2025-08" db="UniProtKB">
        <authorList>
            <consortium name="Ensembl"/>
        </authorList>
    </citation>
    <scope>IDENTIFICATION</scope>
</reference>
<accession>A0A663ELC2</accession>
<feature type="compositionally biased region" description="Pro residues" evidence="1">
    <location>
        <begin position="131"/>
        <end position="140"/>
    </location>
</feature>
<evidence type="ECO:0000256" key="1">
    <source>
        <dbReference type="SAM" id="MobiDB-lite"/>
    </source>
</evidence>
<keyword evidence="3" id="KW-1185">Reference proteome</keyword>
<dbReference type="Ensembl" id="ENSACCT00020013691.1">
    <property type="protein sequence ID" value="ENSACCP00020013092.1"/>
    <property type="gene ID" value="ENSACCG00020009023.1"/>
</dbReference>
<dbReference type="GeneTree" id="ENSGT01150000287325"/>
<organism evidence="2 3">
    <name type="scientific">Aquila chrysaetos chrysaetos</name>
    <dbReference type="NCBI Taxonomy" id="223781"/>
    <lineage>
        <taxon>Eukaryota</taxon>
        <taxon>Metazoa</taxon>
        <taxon>Chordata</taxon>
        <taxon>Craniata</taxon>
        <taxon>Vertebrata</taxon>
        <taxon>Euteleostomi</taxon>
        <taxon>Archelosauria</taxon>
        <taxon>Archosauria</taxon>
        <taxon>Dinosauria</taxon>
        <taxon>Saurischia</taxon>
        <taxon>Theropoda</taxon>
        <taxon>Coelurosauria</taxon>
        <taxon>Aves</taxon>
        <taxon>Neognathae</taxon>
        <taxon>Neoaves</taxon>
        <taxon>Telluraves</taxon>
        <taxon>Accipitrimorphae</taxon>
        <taxon>Accipitriformes</taxon>
        <taxon>Accipitridae</taxon>
        <taxon>Accipitrinae</taxon>
        <taxon>Aquila</taxon>
    </lineage>
</organism>
<evidence type="ECO:0000313" key="2">
    <source>
        <dbReference type="Ensembl" id="ENSACCP00020013092.1"/>
    </source>
</evidence>
<dbReference type="AlphaFoldDB" id="A0A663ELC2"/>
<evidence type="ECO:0000313" key="3">
    <source>
        <dbReference type="Proteomes" id="UP000472275"/>
    </source>
</evidence>
<proteinExistence type="predicted"/>
<dbReference type="Proteomes" id="UP000472275">
    <property type="component" value="Chromosome 25"/>
</dbReference>
<protein>
    <submittedName>
        <fullName evidence="2">Uncharacterized protein</fullName>
    </submittedName>
</protein>
<feature type="region of interest" description="Disordered" evidence="1">
    <location>
        <begin position="13"/>
        <end position="140"/>
    </location>
</feature>
<reference evidence="2" key="2">
    <citation type="submission" date="2025-09" db="UniProtKB">
        <authorList>
            <consortium name="Ensembl"/>
        </authorList>
    </citation>
    <scope>IDENTIFICATION</scope>
</reference>
<name>A0A663ELC2_AQUCH</name>
<dbReference type="InParanoid" id="A0A663ELC2"/>
<feature type="compositionally biased region" description="Acidic residues" evidence="1">
    <location>
        <begin position="27"/>
        <end position="47"/>
    </location>
</feature>